<dbReference type="InterPro" id="IPR036558">
    <property type="entry name" value="YqbG-like_sf"/>
</dbReference>
<reference evidence="1" key="1">
    <citation type="submission" date="2020-03" db="EMBL/GenBank/DDBJ databases">
        <title>The deep terrestrial virosphere.</title>
        <authorList>
            <person name="Holmfeldt K."/>
            <person name="Nilsson E."/>
            <person name="Simone D."/>
            <person name="Lopez-Fernandez M."/>
            <person name="Wu X."/>
            <person name="de Brujin I."/>
            <person name="Lundin D."/>
            <person name="Andersson A."/>
            <person name="Bertilsson S."/>
            <person name="Dopson M."/>
        </authorList>
    </citation>
    <scope>NUCLEOTIDE SEQUENCE</scope>
    <source>
        <strain evidence="1">MM415A00493</strain>
    </source>
</reference>
<sequence>MGYGTYATIADIKGVLGITSTTDDTVMRKIAESVSLSIDNYCNRNFYVTSATKYFDGAGRTLWIPDMLSNSTFKTDDTGDGTYENVLEGTWVASTAYTVGQFVKPTTENRHSYKCTTAGTTNSTEPTWGTTLAGTTTDNTVIWTCSPTNYTLYGGGLGDSYNKLPKTRIAINPEGEYGSFANGVGIGIEIAGSWGYGDGISATPYVVDTTLTADISSTTATTCTVTAITNLSAGNTILIDTEQMYIYSIATLTLTVERGVNGTTAATHQNGASLYIYQYPANIRQACLDLSVALYVNRARQGLQSEKIGDYSYVIRGAIRGGEMVETGMIKSMLDDTIRSYRGLRF</sequence>
<proteinExistence type="predicted"/>
<dbReference type="EMBL" id="MT142469">
    <property type="protein sequence ID" value="QJA81776.1"/>
    <property type="molecule type" value="Genomic_DNA"/>
</dbReference>
<organism evidence="1">
    <name type="scientific">viral metagenome</name>
    <dbReference type="NCBI Taxonomy" id="1070528"/>
    <lineage>
        <taxon>unclassified sequences</taxon>
        <taxon>metagenomes</taxon>
        <taxon>organismal metagenomes</taxon>
    </lineage>
</organism>
<accession>A0A6M3KIF4</accession>
<name>A0A6M3KIF4_9ZZZZ</name>
<protein>
    <submittedName>
        <fullName evidence="1">Putative head-tail connector</fullName>
    </submittedName>
</protein>
<evidence type="ECO:0000313" key="1">
    <source>
        <dbReference type="EMBL" id="QJA81776.1"/>
    </source>
</evidence>
<dbReference type="Gene3D" id="1.10.3230.10">
    <property type="entry name" value="YqbG-like"/>
    <property type="match status" value="1"/>
</dbReference>
<gene>
    <name evidence="1" type="ORF">MM415A00493_0020</name>
</gene>
<dbReference type="AlphaFoldDB" id="A0A6M3KIF4"/>